<proteinExistence type="inferred from homology"/>
<dbReference type="AlphaFoldDB" id="A0A381QDC3"/>
<evidence type="ECO:0000313" key="7">
    <source>
        <dbReference type="EMBL" id="SUZ76389.1"/>
    </source>
</evidence>
<dbReference type="Pfam" id="PF02601">
    <property type="entry name" value="Exonuc_VII_L"/>
    <property type="match status" value="1"/>
</dbReference>
<gene>
    <name evidence="7" type="ORF">METZ01_LOCUS29243</name>
</gene>
<dbReference type="CDD" id="cd04489">
    <property type="entry name" value="ExoVII_LU_OBF"/>
    <property type="match status" value="1"/>
</dbReference>
<organism evidence="7">
    <name type="scientific">marine metagenome</name>
    <dbReference type="NCBI Taxonomy" id="408172"/>
    <lineage>
        <taxon>unclassified sequences</taxon>
        <taxon>metagenomes</taxon>
        <taxon>ecological metagenomes</taxon>
    </lineage>
</organism>
<accession>A0A381QDC3</accession>
<evidence type="ECO:0000256" key="4">
    <source>
        <dbReference type="ARBA" id="ARBA00022839"/>
    </source>
</evidence>
<dbReference type="GO" id="GO:0009318">
    <property type="term" value="C:exodeoxyribonuclease VII complex"/>
    <property type="evidence" value="ECO:0007669"/>
    <property type="project" value="InterPro"/>
</dbReference>
<dbReference type="EMBL" id="UINC01001276">
    <property type="protein sequence ID" value="SUZ76389.1"/>
    <property type="molecule type" value="Genomic_DNA"/>
</dbReference>
<dbReference type="NCBIfam" id="TIGR00237">
    <property type="entry name" value="xseA"/>
    <property type="match status" value="1"/>
</dbReference>
<dbReference type="PANTHER" id="PTHR30008">
    <property type="entry name" value="EXODEOXYRIBONUCLEASE 7 LARGE SUBUNIT"/>
    <property type="match status" value="1"/>
</dbReference>
<keyword evidence="2" id="KW-0540">Nuclease</keyword>
<protein>
    <submittedName>
        <fullName evidence="7">Uncharacterized protein</fullName>
    </submittedName>
</protein>
<keyword evidence="1" id="KW-0963">Cytoplasm</keyword>
<keyword evidence="3" id="KW-0378">Hydrolase</keyword>
<sequence length="406" mass="44351">MDSTAPTPERIWSVSEVNGAIRKLIEGSVDTLWVRGEVGNWKRYPSGHCYFSVKDDRSELRCVMFARDAAALPTDPADGMEVRVLGNLTLYEKKGAYQMSVRRLESEGAEGLWRIAFEKLRSQLETEGLLDPARKQPLPKHPAVVGIVTSTTGAALRDIISVLSRRAPWVRVLVRGTRVQGEGAANEIAEAINHLVGTGEPEVIIVGRGGGSIEDLWAFNEEPVARAISGSTIPIVSAVGHEIDVTISDLIADLRAPTPSAAAEEVVPDGVGIREGLSQMPVELAKGLRGMFQRRRTMIEHALSRLGLGIDRRTQPVQQMLDHDFGRLQIGLRGVLDLRRQRLMGAEGKLDALSPLATLKRGYSVARTGDGQVLRSVRDFVKGDRFMLRVSDGEVIAETTELRGGE</sequence>
<dbReference type="Pfam" id="PF13742">
    <property type="entry name" value="tRNA_anti_2"/>
    <property type="match status" value="1"/>
</dbReference>
<dbReference type="HAMAP" id="MF_00378">
    <property type="entry name" value="Exonuc_7_L"/>
    <property type="match status" value="1"/>
</dbReference>
<dbReference type="PANTHER" id="PTHR30008:SF0">
    <property type="entry name" value="EXODEOXYRIBONUCLEASE 7 LARGE SUBUNIT"/>
    <property type="match status" value="1"/>
</dbReference>
<evidence type="ECO:0000259" key="5">
    <source>
        <dbReference type="Pfam" id="PF02601"/>
    </source>
</evidence>
<dbReference type="GO" id="GO:0006308">
    <property type="term" value="P:DNA catabolic process"/>
    <property type="evidence" value="ECO:0007669"/>
    <property type="project" value="InterPro"/>
</dbReference>
<evidence type="ECO:0000256" key="3">
    <source>
        <dbReference type="ARBA" id="ARBA00022801"/>
    </source>
</evidence>
<name>A0A381QDC3_9ZZZZ</name>
<reference evidence="7" key="1">
    <citation type="submission" date="2018-05" db="EMBL/GenBank/DDBJ databases">
        <authorList>
            <person name="Lanie J.A."/>
            <person name="Ng W.-L."/>
            <person name="Kazmierczak K.M."/>
            <person name="Andrzejewski T.M."/>
            <person name="Davidsen T.M."/>
            <person name="Wayne K.J."/>
            <person name="Tettelin H."/>
            <person name="Glass J.I."/>
            <person name="Rusch D."/>
            <person name="Podicherti R."/>
            <person name="Tsui H.-C.T."/>
            <person name="Winkler M.E."/>
        </authorList>
    </citation>
    <scope>NUCLEOTIDE SEQUENCE</scope>
</reference>
<dbReference type="InterPro" id="IPR025824">
    <property type="entry name" value="OB-fold_nuc-bd_dom"/>
</dbReference>
<evidence type="ECO:0000256" key="1">
    <source>
        <dbReference type="ARBA" id="ARBA00022490"/>
    </source>
</evidence>
<dbReference type="InterPro" id="IPR020579">
    <property type="entry name" value="Exonuc_VII_lsu_C"/>
</dbReference>
<dbReference type="GO" id="GO:0008855">
    <property type="term" value="F:exodeoxyribonuclease VII activity"/>
    <property type="evidence" value="ECO:0007669"/>
    <property type="project" value="InterPro"/>
</dbReference>
<dbReference type="GO" id="GO:0003676">
    <property type="term" value="F:nucleic acid binding"/>
    <property type="evidence" value="ECO:0007669"/>
    <property type="project" value="InterPro"/>
</dbReference>
<feature type="domain" description="OB-fold nucleic acid binding" evidence="6">
    <location>
        <begin position="12"/>
        <end position="104"/>
    </location>
</feature>
<dbReference type="InterPro" id="IPR003753">
    <property type="entry name" value="Exonuc_VII_L"/>
</dbReference>
<evidence type="ECO:0000256" key="2">
    <source>
        <dbReference type="ARBA" id="ARBA00022722"/>
    </source>
</evidence>
<evidence type="ECO:0000259" key="6">
    <source>
        <dbReference type="Pfam" id="PF13742"/>
    </source>
</evidence>
<keyword evidence="4" id="KW-0269">Exonuclease</keyword>
<feature type="domain" description="Exonuclease VII large subunit C-terminal" evidence="5">
    <location>
        <begin position="129"/>
        <end position="343"/>
    </location>
</feature>